<gene>
    <name evidence="2" type="ORF">ACFPIE_16875</name>
</gene>
<evidence type="ECO:0000256" key="1">
    <source>
        <dbReference type="SAM" id="Phobius"/>
    </source>
</evidence>
<comment type="caution">
    <text evidence="2">The sequence shown here is derived from an EMBL/GenBank/DDBJ whole genome shotgun (WGS) entry which is preliminary data.</text>
</comment>
<dbReference type="RefSeq" id="WP_374036644.1">
    <property type="nucleotide sequence ID" value="NZ_CP169082.1"/>
</dbReference>
<name>A0ABW0FVK4_9CAUL</name>
<evidence type="ECO:0000313" key="2">
    <source>
        <dbReference type="EMBL" id="MFC5345592.1"/>
    </source>
</evidence>
<keyword evidence="1" id="KW-1133">Transmembrane helix</keyword>
<proteinExistence type="predicted"/>
<dbReference type="InterPro" id="IPR021529">
    <property type="entry name" value="DUF2798"/>
</dbReference>
<keyword evidence="3" id="KW-1185">Reference proteome</keyword>
<dbReference type="Pfam" id="PF11391">
    <property type="entry name" value="DUF2798"/>
    <property type="match status" value="1"/>
</dbReference>
<feature type="transmembrane region" description="Helical" evidence="1">
    <location>
        <begin position="31"/>
        <end position="54"/>
    </location>
</feature>
<organism evidence="2 3">
    <name type="scientific">Brevundimonas staleyi</name>
    <dbReference type="NCBI Taxonomy" id="74326"/>
    <lineage>
        <taxon>Bacteria</taxon>
        <taxon>Pseudomonadati</taxon>
        <taxon>Pseudomonadota</taxon>
        <taxon>Alphaproteobacteria</taxon>
        <taxon>Caulobacterales</taxon>
        <taxon>Caulobacteraceae</taxon>
        <taxon>Brevundimonas</taxon>
    </lineage>
</organism>
<keyword evidence="1" id="KW-0472">Membrane</keyword>
<dbReference type="Proteomes" id="UP001596152">
    <property type="component" value="Unassembled WGS sequence"/>
</dbReference>
<dbReference type="EMBL" id="JBHSLF010000051">
    <property type="protein sequence ID" value="MFC5345592.1"/>
    <property type="molecule type" value="Genomic_DNA"/>
</dbReference>
<sequence length="63" mass="6844">MALLLSIAMTMVVSAVSTLRGVGLGPEFMSVWLSSWGLSWIVAFPTVLVILPLVRRLTGWLCP</sequence>
<keyword evidence="1" id="KW-0812">Transmembrane</keyword>
<protein>
    <submittedName>
        <fullName evidence="2">DUF2798 domain-containing protein</fullName>
    </submittedName>
</protein>
<accession>A0ABW0FVK4</accession>
<evidence type="ECO:0000313" key="3">
    <source>
        <dbReference type="Proteomes" id="UP001596152"/>
    </source>
</evidence>
<reference evidence="3" key="1">
    <citation type="journal article" date="2019" name="Int. J. Syst. Evol. Microbiol.">
        <title>The Global Catalogue of Microorganisms (GCM) 10K type strain sequencing project: providing services to taxonomists for standard genome sequencing and annotation.</title>
        <authorList>
            <consortium name="The Broad Institute Genomics Platform"/>
            <consortium name="The Broad Institute Genome Sequencing Center for Infectious Disease"/>
            <person name="Wu L."/>
            <person name="Ma J."/>
        </authorList>
    </citation>
    <scope>NUCLEOTIDE SEQUENCE [LARGE SCALE GENOMIC DNA]</scope>
    <source>
        <strain evidence="3">JCM 12125</strain>
    </source>
</reference>